<dbReference type="InterPro" id="IPR012337">
    <property type="entry name" value="RNaseH-like_sf"/>
</dbReference>
<keyword evidence="3" id="KW-1185">Reference proteome</keyword>
<sequence length="169" mass="19065">MWADEVGFSMKPTVGSTWATVARTPVIFPKTNWKKLSTIGGITSRGQFFQHTHEGATKANGVVAYLTHLLRHISGPMTVVFDNARIHKAKVVQAFLKDNARLSLMYLPPYTPEFNPVEQVWAYVKRHVLANCCPGSLAELKKLLRSAWQKIRYQELPAKLLALTEEFPT</sequence>
<dbReference type="RefSeq" id="WP_380076300.1">
    <property type="nucleotide sequence ID" value="NZ_JBHRZF010000047.1"/>
</dbReference>
<name>A0ABV8A3Y3_9DEIO</name>
<dbReference type="EMBL" id="JBHRZF010000047">
    <property type="protein sequence ID" value="MFC3860149.1"/>
    <property type="molecule type" value="Genomic_DNA"/>
</dbReference>
<organism evidence="2 3">
    <name type="scientific">Deinococcus antarcticus</name>
    <dbReference type="NCBI Taxonomy" id="1298767"/>
    <lineage>
        <taxon>Bacteria</taxon>
        <taxon>Thermotogati</taxon>
        <taxon>Deinococcota</taxon>
        <taxon>Deinococci</taxon>
        <taxon>Deinococcales</taxon>
        <taxon>Deinococcaceae</taxon>
        <taxon>Deinococcus</taxon>
    </lineage>
</organism>
<dbReference type="PANTHER" id="PTHR46564">
    <property type="entry name" value="TRANSPOSASE"/>
    <property type="match status" value="1"/>
</dbReference>
<evidence type="ECO:0000259" key="1">
    <source>
        <dbReference type="Pfam" id="PF13358"/>
    </source>
</evidence>
<dbReference type="SUPFAM" id="SSF53098">
    <property type="entry name" value="Ribonuclease H-like"/>
    <property type="match status" value="1"/>
</dbReference>
<reference evidence="3" key="1">
    <citation type="journal article" date="2019" name="Int. J. Syst. Evol. Microbiol.">
        <title>The Global Catalogue of Microorganisms (GCM) 10K type strain sequencing project: providing services to taxonomists for standard genome sequencing and annotation.</title>
        <authorList>
            <consortium name="The Broad Institute Genomics Platform"/>
            <consortium name="The Broad Institute Genome Sequencing Center for Infectious Disease"/>
            <person name="Wu L."/>
            <person name="Ma J."/>
        </authorList>
    </citation>
    <scope>NUCLEOTIDE SEQUENCE [LARGE SCALE GENOMIC DNA]</scope>
    <source>
        <strain evidence="3">CCTCC AB 2013263</strain>
    </source>
</reference>
<comment type="caution">
    <text evidence="2">The sequence shown here is derived from an EMBL/GenBank/DDBJ whole genome shotgun (WGS) entry which is preliminary data.</text>
</comment>
<gene>
    <name evidence="2" type="ORF">ACFOPQ_05145</name>
</gene>
<accession>A0ABV8A3Y3</accession>
<evidence type="ECO:0000313" key="2">
    <source>
        <dbReference type="EMBL" id="MFC3860149.1"/>
    </source>
</evidence>
<protein>
    <submittedName>
        <fullName evidence="2">IS630 family transposase</fullName>
    </submittedName>
</protein>
<dbReference type="PANTHER" id="PTHR46564:SF1">
    <property type="entry name" value="TRANSPOSASE"/>
    <property type="match status" value="1"/>
</dbReference>
<dbReference type="InterPro" id="IPR036397">
    <property type="entry name" value="RNaseH_sf"/>
</dbReference>
<feature type="domain" description="Tc1-like transposase DDE" evidence="1">
    <location>
        <begin position="2"/>
        <end position="131"/>
    </location>
</feature>
<dbReference type="InterPro" id="IPR038717">
    <property type="entry name" value="Tc1-like_DDE_dom"/>
</dbReference>
<evidence type="ECO:0000313" key="3">
    <source>
        <dbReference type="Proteomes" id="UP001595748"/>
    </source>
</evidence>
<dbReference type="Pfam" id="PF13358">
    <property type="entry name" value="DDE_3"/>
    <property type="match status" value="1"/>
</dbReference>
<proteinExistence type="predicted"/>
<dbReference type="Gene3D" id="3.30.420.10">
    <property type="entry name" value="Ribonuclease H-like superfamily/Ribonuclease H"/>
    <property type="match status" value="1"/>
</dbReference>
<dbReference type="Proteomes" id="UP001595748">
    <property type="component" value="Unassembled WGS sequence"/>
</dbReference>
<dbReference type="InterPro" id="IPR047655">
    <property type="entry name" value="Transpos_IS630-like"/>
</dbReference>
<dbReference type="NCBIfam" id="NF033545">
    <property type="entry name" value="transpos_IS630"/>
    <property type="match status" value="1"/>
</dbReference>